<evidence type="ECO:0000313" key="2">
    <source>
        <dbReference type="EMBL" id="MBX20771.1"/>
    </source>
</evidence>
<dbReference type="AlphaFoldDB" id="A0A2P2LS22"/>
<reference evidence="2" key="1">
    <citation type="submission" date="2018-02" db="EMBL/GenBank/DDBJ databases">
        <title>Rhizophora mucronata_Transcriptome.</title>
        <authorList>
            <person name="Meera S.P."/>
            <person name="Sreeshan A."/>
            <person name="Augustine A."/>
        </authorList>
    </citation>
    <scope>NUCLEOTIDE SEQUENCE</scope>
    <source>
        <tissue evidence="2">Leaf</tissue>
    </source>
</reference>
<organism evidence="2">
    <name type="scientific">Rhizophora mucronata</name>
    <name type="common">Asiatic mangrove</name>
    <dbReference type="NCBI Taxonomy" id="61149"/>
    <lineage>
        <taxon>Eukaryota</taxon>
        <taxon>Viridiplantae</taxon>
        <taxon>Streptophyta</taxon>
        <taxon>Embryophyta</taxon>
        <taxon>Tracheophyta</taxon>
        <taxon>Spermatophyta</taxon>
        <taxon>Magnoliopsida</taxon>
        <taxon>eudicotyledons</taxon>
        <taxon>Gunneridae</taxon>
        <taxon>Pentapetalae</taxon>
        <taxon>rosids</taxon>
        <taxon>fabids</taxon>
        <taxon>Malpighiales</taxon>
        <taxon>Rhizophoraceae</taxon>
        <taxon>Rhizophora</taxon>
    </lineage>
</organism>
<dbReference type="EMBL" id="GGEC01040287">
    <property type="protein sequence ID" value="MBX20771.1"/>
    <property type="molecule type" value="Transcribed_RNA"/>
</dbReference>
<name>A0A2P2LS22_RHIMU</name>
<accession>A0A2P2LS22</accession>
<feature type="region of interest" description="Disordered" evidence="1">
    <location>
        <begin position="97"/>
        <end position="133"/>
    </location>
</feature>
<protein>
    <submittedName>
        <fullName evidence="2">Uncharacterized protein</fullName>
    </submittedName>
</protein>
<feature type="compositionally biased region" description="Polar residues" evidence="1">
    <location>
        <begin position="120"/>
        <end position="133"/>
    </location>
</feature>
<proteinExistence type="predicted"/>
<sequence length="133" mass="14936">MIEGKTLSITRASVNHVSVKRPKKSASLLLNKLREWDLNCRAPNMGKMDHSFQNSSISRSNHLQNKRLNSNLKSILHTQPKLNGSLFRKLHLPGARQGITQQVTSHGKHQVHIDRPPTEPSQLAASKQNPARN</sequence>
<evidence type="ECO:0000256" key="1">
    <source>
        <dbReference type="SAM" id="MobiDB-lite"/>
    </source>
</evidence>